<protein>
    <recommendedName>
        <fullName evidence="2">Proline--tRNA ligase</fullName>
        <ecNumber evidence="1">6.1.1.15</ecNumber>
    </recommendedName>
    <alternativeName>
        <fullName evidence="8">Prolyl-tRNA synthetase</fullName>
    </alternativeName>
</protein>
<dbReference type="PANTHER" id="PTHR42753">
    <property type="entry name" value="MITOCHONDRIAL RIBOSOME PROTEIN L39/PROLYL-TRNA LIGASE FAMILY MEMBER"/>
    <property type="match status" value="1"/>
</dbReference>
<dbReference type="GO" id="GO:0005524">
    <property type="term" value="F:ATP binding"/>
    <property type="evidence" value="ECO:0007669"/>
    <property type="project" value="UniProtKB-KW"/>
</dbReference>
<evidence type="ECO:0000256" key="1">
    <source>
        <dbReference type="ARBA" id="ARBA00012831"/>
    </source>
</evidence>
<dbReference type="GO" id="GO:0005829">
    <property type="term" value="C:cytosol"/>
    <property type="evidence" value="ECO:0007669"/>
    <property type="project" value="TreeGrafter"/>
</dbReference>
<comment type="catalytic activity">
    <reaction evidence="9">
        <text>tRNA(Pro) + L-proline + ATP = L-prolyl-tRNA(Pro) + AMP + diphosphate</text>
        <dbReference type="Rhea" id="RHEA:14305"/>
        <dbReference type="Rhea" id="RHEA-COMP:9700"/>
        <dbReference type="Rhea" id="RHEA-COMP:9702"/>
        <dbReference type="ChEBI" id="CHEBI:30616"/>
        <dbReference type="ChEBI" id="CHEBI:33019"/>
        <dbReference type="ChEBI" id="CHEBI:60039"/>
        <dbReference type="ChEBI" id="CHEBI:78442"/>
        <dbReference type="ChEBI" id="CHEBI:78532"/>
        <dbReference type="ChEBI" id="CHEBI:456215"/>
        <dbReference type="EC" id="6.1.1.15"/>
    </reaction>
</comment>
<dbReference type="GO" id="GO:0004827">
    <property type="term" value="F:proline-tRNA ligase activity"/>
    <property type="evidence" value="ECO:0007669"/>
    <property type="project" value="UniProtKB-EC"/>
</dbReference>
<dbReference type="EC" id="6.1.1.15" evidence="1"/>
<name>A0A1F5EGV7_9BACT</name>
<dbReference type="InterPro" id="IPR044140">
    <property type="entry name" value="ProRS_anticodon_short"/>
</dbReference>
<keyword evidence="6" id="KW-0648">Protein biosynthesis</keyword>
<dbReference type="Proteomes" id="UP000176451">
    <property type="component" value="Unassembled WGS sequence"/>
</dbReference>
<evidence type="ECO:0000256" key="8">
    <source>
        <dbReference type="ARBA" id="ARBA00029731"/>
    </source>
</evidence>
<dbReference type="Pfam" id="PF03129">
    <property type="entry name" value="HGTP_anticodon"/>
    <property type="match status" value="1"/>
</dbReference>
<evidence type="ECO:0000256" key="3">
    <source>
        <dbReference type="ARBA" id="ARBA00022598"/>
    </source>
</evidence>
<gene>
    <name evidence="11" type="ORF">A3F08_01985</name>
</gene>
<evidence type="ECO:0000256" key="5">
    <source>
        <dbReference type="ARBA" id="ARBA00022840"/>
    </source>
</evidence>
<dbReference type="CDD" id="cd00861">
    <property type="entry name" value="ProRS_anticodon_short"/>
    <property type="match status" value="1"/>
</dbReference>
<evidence type="ECO:0000256" key="4">
    <source>
        <dbReference type="ARBA" id="ARBA00022741"/>
    </source>
</evidence>
<dbReference type="InterPro" id="IPR004154">
    <property type="entry name" value="Anticodon-bd"/>
</dbReference>
<dbReference type="Pfam" id="PF00587">
    <property type="entry name" value="tRNA-synt_2b"/>
    <property type="match status" value="1"/>
</dbReference>
<keyword evidence="4" id="KW-0547">Nucleotide-binding</keyword>
<evidence type="ECO:0000256" key="7">
    <source>
        <dbReference type="ARBA" id="ARBA00023146"/>
    </source>
</evidence>
<dbReference type="EMBL" id="MEZV01000033">
    <property type="protein sequence ID" value="OGD66628.1"/>
    <property type="molecule type" value="Genomic_DNA"/>
</dbReference>
<dbReference type="GO" id="GO:0006433">
    <property type="term" value="P:prolyl-tRNA aminoacylation"/>
    <property type="evidence" value="ECO:0007669"/>
    <property type="project" value="InterPro"/>
</dbReference>
<evidence type="ECO:0000256" key="6">
    <source>
        <dbReference type="ARBA" id="ARBA00022917"/>
    </source>
</evidence>
<dbReference type="SUPFAM" id="SSF55681">
    <property type="entry name" value="Class II aaRS and biotin synthetases"/>
    <property type="match status" value="1"/>
</dbReference>
<dbReference type="InterPro" id="IPR002314">
    <property type="entry name" value="aa-tRNA-synt_IIb"/>
</dbReference>
<evidence type="ECO:0000313" key="11">
    <source>
        <dbReference type="EMBL" id="OGD66628.1"/>
    </source>
</evidence>
<dbReference type="STRING" id="1797469.A3F08_01985"/>
<dbReference type="InterPro" id="IPR045864">
    <property type="entry name" value="aa-tRNA-synth_II/BPL/LPL"/>
</dbReference>
<dbReference type="InterPro" id="IPR006195">
    <property type="entry name" value="aa-tRNA-synth_II"/>
</dbReference>
<accession>A0A1F5EGV7</accession>
<sequence length="412" mass="47468">MKLSQLFTKTRRDISKDEASTNAQLLTKGGFVDKEMAGIYTYLPLGLRVYKKIENIIREEMEAIGGQEVLMPTLTSIENYKTTGRENLDVLFKTKLYNDAEFVLNQSHEEVVVPLSKQFVSSYRDLPLYIFQIQNKFRNEPRAKSGLLRGREFIMKDLYSFHTDEKDLDEYYELAKKAYFKLFMRMGLEPILTFASGGTFSKYSHEFQVLTEVGEDEIYVCEKCNVAVNKEIINEHNFCPKCKNKKLKKKKSIEVGNIFKLKDKYSKPFGLTFKNKEGKNQIVTMGCYGIGLSRAIGSVVEVHHDEKGIIWPESVAPFKVHLINLETKKQKNRKTKSEEIYNNLQKAGIEVLFDDREDVSAGQKFSDADLIGCPVRLVVSEKTLEKESVEIKKRNSNRTELVKINNLIKKLK</sequence>
<dbReference type="PROSITE" id="PS50862">
    <property type="entry name" value="AA_TRNA_LIGASE_II"/>
    <property type="match status" value="1"/>
</dbReference>
<comment type="caution">
    <text evidence="11">The sequence shown here is derived from an EMBL/GenBank/DDBJ whole genome shotgun (WGS) entry which is preliminary data.</text>
</comment>
<keyword evidence="5" id="KW-0067">ATP-binding</keyword>
<reference evidence="11 12" key="1">
    <citation type="journal article" date="2016" name="Nat. Commun.">
        <title>Thousands of microbial genomes shed light on interconnected biogeochemical processes in an aquifer system.</title>
        <authorList>
            <person name="Anantharaman K."/>
            <person name="Brown C.T."/>
            <person name="Hug L.A."/>
            <person name="Sharon I."/>
            <person name="Castelle C.J."/>
            <person name="Probst A.J."/>
            <person name="Thomas B.C."/>
            <person name="Singh A."/>
            <person name="Wilkins M.J."/>
            <person name="Karaoz U."/>
            <person name="Brodie E.L."/>
            <person name="Williams K.H."/>
            <person name="Hubbard S.S."/>
            <person name="Banfield J.F."/>
        </authorList>
    </citation>
    <scope>NUCLEOTIDE SEQUENCE [LARGE SCALE GENOMIC DNA]</scope>
</reference>
<dbReference type="InterPro" id="IPR050062">
    <property type="entry name" value="Pro-tRNA_synthetase"/>
</dbReference>
<keyword evidence="7" id="KW-0030">Aminoacyl-tRNA synthetase</keyword>
<evidence type="ECO:0000259" key="10">
    <source>
        <dbReference type="PROSITE" id="PS50862"/>
    </source>
</evidence>
<dbReference type="InterPro" id="IPR036621">
    <property type="entry name" value="Anticodon-bd_dom_sf"/>
</dbReference>
<evidence type="ECO:0000313" key="12">
    <source>
        <dbReference type="Proteomes" id="UP000176451"/>
    </source>
</evidence>
<dbReference type="AlphaFoldDB" id="A0A1F5EGV7"/>
<dbReference type="PRINTS" id="PR01046">
    <property type="entry name" value="TRNASYNTHPRO"/>
</dbReference>
<organism evidence="11 12">
    <name type="scientific">Candidatus Berkelbacteria bacterium RIFCSPHIGHO2_12_FULL_36_9</name>
    <dbReference type="NCBI Taxonomy" id="1797469"/>
    <lineage>
        <taxon>Bacteria</taxon>
        <taxon>Candidatus Berkelbacteria</taxon>
    </lineage>
</organism>
<dbReference type="Gene3D" id="3.30.930.10">
    <property type="entry name" value="Bira Bifunctional Protein, Domain 2"/>
    <property type="match status" value="1"/>
</dbReference>
<dbReference type="PANTHER" id="PTHR42753:SF2">
    <property type="entry name" value="PROLINE--TRNA LIGASE"/>
    <property type="match status" value="1"/>
</dbReference>
<dbReference type="SUPFAM" id="SSF52954">
    <property type="entry name" value="Class II aaRS ABD-related"/>
    <property type="match status" value="1"/>
</dbReference>
<keyword evidence="3" id="KW-0436">Ligase</keyword>
<dbReference type="InterPro" id="IPR002316">
    <property type="entry name" value="Pro-tRNA-ligase_IIa"/>
</dbReference>
<proteinExistence type="predicted"/>
<evidence type="ECO:0000256" key="9">
    <source>
        <dbReference type="ARBA" id="ARBA00047671"/>
    </source>
</evidence>
<evidence type="ECO:0000256" key="2">
    <source>
        <dbReference type="ARBA" id="ARBA00019110"/>
    </source>
</evidence>
<feature type="domain" description="Aminoacyl-transfer RNA synthetases class-II family profile" evidence="10">
    <location>
        <begin position="38"/>
        <end position="312"/>
    </location>
</feature>
<dbReference type="Gene3D" id="3.40.50.800">
    <property type="entry name" value="Anticodon-binding domain"/>
    <property type="match status" value="1"/>
</dbReference>